<gene>
    <name evidence="1" type="ORF">ANE_LOCUS4884</name>
</gene>
<dbReference type="InterPro" id="IPR012340">
    <property type="entry name" value="NA-bd_OB-fold"/>
</dbReference>
<evidence type="ECO:0000313" key="1">
    <source>
        <dbReference type="EMBL" id="VVA94439.1"/>
    </source>
</evidence>
<sequence>MMRIQLCATFIQYYENRLKYIEGEMAKGENPFPHKFYVSMSIPEYIDKYASLSKGIMLKMNKYL</sequence>
<accession>A0A565B0M9</accession>
<dbReference type="Gene3D" id="2.40.50.140">
    <property type="entry name" value="Nucleic acid-binding proteins"/>
    <property type="match status" value="1"/>
</dbReference>
<reference evidence="1" key="1">
    <citation type="submission" date="2019-07" db="EMBL/GenBank/DDBJ databases">
        <authorList>
            <person name="Dittberner H."/>
        </authorList>
    </citation>
    <scope>NUCLEOTIDE SEQUENCE [LARGE SCALE GENOMIC DNA]</scope>
</reference>
<name>A0A565B0M9_9BRAS</name>
<protein>
    <submittedName>
        <fullName evidence="1">Uncharacterized protein</fullName>
    </submittedName>
</protein>
<dbReference type="Proteomes" id="UP000489600">
    <property type="component" value="Unassembled WGS sequence"/>
</dbReference>
<keyword evidence="2" id="KW-1185">Reference proteome</keyword>
<dbReference type="EMBL" id="CABITT030000002">
    <property type="protein sequence ID" value="VVA94439.1"/>
    <property type="molecule type" value="Genomic_DNA"/>
</dbReference>
<comment type="caution">
    <text evidence="1">The sequence shown here is derived from an EMBL/GenBank/DDBJ whole genome shotgun (WGS) entry which is preliminary data.</text>
</comment>
<organism evidence="1 2">
    <name type="scientific">Arabis nemorensis</name>
    <dbReference type="NCBI Taxonomy" id="586526"/>
    <lineage>
        <taxon>Eukaryota</taxon>
        <taxon>Viridiplantae</taxon>
        <taxon>Streptophyta</taxon>
        <taxon>Embryophyta</taxon>
        <taxon>Tracheophyta</taxon>
        <taxon>Spermatophyta</taxon>
        <taxon>Magnoliopsida</taxon>
        <taxon>eudicotyledons</taxon>
        <taxon>Gunneridae</taxon>
        <taxon>Pentapetalae</taxon>
        <taxon>rosids</taxon>
        <taxon>malvids</taxon>
        <taxon>Brassicales</taxon>
        <taxon>Brassicaceae</taxon>
        <taxon>Arabideae</taxon>
        <taxon>Arabis</taxon>
    </lineage>
</organism>
<proteinExistence type="predicted"/>
<dbReference type="AlphaFoldDB" id="A0A565B0M9"/>
<evidence type="ECO:0000313" key="2">
    <source>
        <dbReference type="Proteomes" id="UP000489600"/>
    </source>
</evidence>
<dbReference type="OrthoDB" id="1300988at2759"/>